<keyword evidence="3" id="KW-0539">Nucleus</keyword>
<gene>
    <name evidence="7" type="primary">LOC110075177</name>
</gene>
<dbReference type="GeneID" id="110075177"/>
<feature type="compositionally biased region" description="Acidic residues" evidence="4">
    <location>
        <begin position="144"/>
        <end position="160"/>
    </location>
</feature>
<evidence type="ECO:0000313" key="7">
    <source>
        <dbReference type="RefSeq" id="XP_072834929.1"/>
    </source>
</evidence>
<organism evidence="6 7">
    <name type="scientific">Pogona vitticeps</name>
    <name type="common">central bearded dragon</name>
    <dbReference type="NCBI Taxonomy" id="103695"/>
    <lineage>
        <taxon>Eukaryota</taxon>
        <taxon>Metazoa</taxon>
        <taxon>Chordata</taxon>
        <taxon>Craniata</taxon>
        <taxon>Vertebrata</taxon>
        <taxon>Euteleostomi</taxon>
        <taxon>Lepidosauria</taxon>
        <taxon>Squamata</taxon>
        <taxon>Bifurcata</taxon>
        <taxon>Unidentata</taxon>
        <taxon>Episquamata</taxon>
        <taxon>Toxicofera</taxon>
        <taxon>Iguania</taxon>
        <taxon>Acrodonta</taxon>
        <taxon>Agamidae</taxon>
        <taxon>Amphibolurinae</taxon>
        <taxon>Pogona</taxon>
    </lineage>
</organism>
<dbReference type="InterPro" id="IPR004301">
    <property type="entry name" value="Nucleoplasmin"/>
</dbReference>
<comment type="subcellular location">
    <subcellularLocation>
        <location evidence="1">Nucleus</location>
    </subcellularLocation>
</comment>
<feature type="domain" description="Nucleoplasmin core" evidence="5">
    <location>
        <begin position="23"/>
        <end position="123"/>
    </location>
</feature>
<dbReference type="InterPro" id="IPR024057">
    <property type="entry name" value="Nucleoplasmin_core_dom"/>
</dbReference>
<reference evidence="7" key="1">
    <citation type="submission" date="2025-08" db="UniProtKB">
        <authorList>
            <consortium name="RefSeq"/>
        </authorList>
    </citation>
    <scope>IDENTIFICATION</scope>
</reference>
<proteinExistence type="inferred from homology"/>
<comment type="similarity">
    <text evidence="2">Belongs to the nucleoplasmin family.</text>
</comment>
<dbReference type="Gene3D" id="2.60.120.340">
    <property type="entry name" value="Nucleoplasmin core domain"/>
    <property type="match status" value="1"/>
</dbReference>
<accession>A0ABM5EP46</accession>
<dbReference type="Pfam" id="PF03066">
    <property type="entry name" value="Nucleoplasmin"/>
    <property type="match status" value="1"/>
</dbReference>
<evidence type="ECO:0000256" key="3">
    <source>
        <dbReference type="ARBA" id="ARBA00023242"/>
    </source>
</evidence>
<dbReference type="PANTHER" id="PTHR22747:SF39">
    <property type="entry name" value="NUCLEOPLASMIN CORE DOMAIN-CONTAINING PROTEIN"/>
    <property type="match status" value="1"/>
</dbReference>
<name>A0ABM5EP46_9SAUR</name>
<evidence type="ECO:0000256" key="4">
    <source>
        <dbReference type="SAM" id="MobiDB-lite"/>
    </source>
</evidence>
<evidence type="ECO:0000259" key="5">
    <source>
        <dbReference type="Pfam" id="PF03066"/>
    </source>
</evidence>
<dbReference type="SUPFAM" id="SSF69203">
    <property type="entry name" value="Nucleoplasmin-like core domain"/>
    <property type="match status" value="1"/>
</dbReference>
<sequence length="181" mass="19805">MSSPFSSPCSSSLSSEEKSVSILWGCELNDRARTFVVEEDDDLLEHLIYLRMVSLGEDADDEPHVVAVESKNMASVPKPVPIASLCQSILPMVSLDGLELIPPVTFLLKSGAGPVYLSGHHLILDEDSDYEPSDEELPSKPADDDMDQTNLEDEEDDATPESEATRSLPWSPGSRFNGRNI</sequence>
<feature type="region of interest" description="Disordered" evidence="4">
    <location>
        <begin position="128"/>
        <end position="181"/>
    </location>
</feature>
<dbReference type="RefSeq" id="XP_072834929.1">
    <property type="nucleotide sequence ID" value="XM_072978828.1"/>
</dbReference>
<protein>
    <submittedName>
        <fullName evidence="7">Nucleoplasmin-like</fullName>
    </submittedName>
</protein>
<dbReference type="PANTHER" id="PTHR22747">
    <property type="entry name" value="NUCLEOPLASMIN"/>
    <property type="match status" value="1"/>
</dbReference>
<dbReference type="Proteomes" id="UP001652642">
    <property type="component" value="Chromosome 8"/>
</dbReference>
<evidence type="ECO:0000256" key="1">
    <source>
        <dbReference type="ARBA" id="ARBA00004123"/>
    </source>
</evidence>
<dbReference type="InterPro" id="IPR036824">
    <property type="entry name" value="Nucleoplasmin_core_dom_sf"/>
</dbReference>
<keyword evidence="6" id="KW-1185">Reference proteome</keyword>
<evidence type="ECO:0000313" key="6">
    <source>
        <dbReference type="Proteomes" id="UP001652642"/>
    </source>
</evidence>
<evidence type="ECO:0000256" key="2">
    <source>
        <dbReference type="ARBA" id="ARBA00010744"/>
    </source>
</evidence>